<accession>A0ABY8WV24</accession>
<feature type="transmembrane region" description="Helical" evidence="1">
    <location>
        <begin position="81"/>
        <end position="97"/>
    </location>
</feature>
<dbReference type="NCBIfam" id="NF037970">
    <property type="entry name" value="vanZ_1"/>
    <property type="match status" value="1"/>
</dbReference>
<organism evidence="3 4">
    <name type="scientific">Candidatus Southlakia epibionticum</name>
    <dbReference type="NCBI Taxonomy" id="3043284"/>
    <lineage>
        <taxon>Bacteria</taxon>
        <taxon>Candidatus Saccharimonadota</taxon>
        <taxon>Candidatus Saccharimonadia</taxon>
        <taxon>Candidatus Saccharimonadales</taxon>
        <taxon>Candidatus Saccharimonadaceae</taxon>
        <taxon>Candidatus Southlakia</taxon>
    </lineage>
</organism>
<keyword evidence="1" id="KW-1133">Transmembrane helix</keyword>
<evidence type="ECO:0000259" key="2">
    <source>
        <dbReference type="Pfam" id="PF04892"/>
    </source>
</evidence>
<dbReference type="EMBL" id="CP124550">
    <property type="protein sequence ID" value="WIO45727.1"/>
    <property type="molecule type" value="Genomic_DNA"/>
</dbReference>
<dbReference type="Pfam" id="PF04892">
    <property type="entry name" value="VanZ"/>
    <property type="match status" value="1"/>
</dbReference>
<dbReference type="Proteomes" id="UP001177295">
    <property type="component" value="Chromosome"/>
</dbReference>
<sequence length="149" mass="16472">MIKKRIILFALVISWMILIFWFSSAGHEVSSGQSERVVRSVQYITNISFSETVVRKAAHVFLYFVLGILLTLLVRTYDVRWRSAVLWAVGVACAYAATDETHQLLVGGRSGQVSDVLLDTAAACAGAVVIAGGYKLIRKLHNNQKCDKI</sequence>
<feature type="transmembrane region" description="Helical" evidence="1">
    <location>
        <begin position="57"/>
        <end position="74"/>
    </location>
</feature>
<gene>
    <name evidence="3" type="ORF">SEML1_0085</name>
</gene>
<evidence type="ECO:0000256" key="1">
    <source>
        <dbReference type="SAM" id="Phobius"/>
    </source>
</evidence>
<feature type="domain" description="VanZ-like" evidence="2">
    <location>
        <begin position="9"/>
        <end position="130"/>
    </location>
</feature>
<dbReference type="InterPro" id="IPR006976">
    <property type="entry name" value="VanZ-like"/>
</dbReference>
<protein>
    <recommendedName>
        <fullName evidence="2">VanZ-like domain-containing protein</fullName>
    </recommendedName>
</protein>
<feature type="transmembrane region" description="Helical" evidence="1">
    <location>
        <begin position="117"/>
        <end position="137"/>
    </location>
</feature>
<name>A0ABY8WV24_9BACT</name>
<dbReference type="RefSeq" id="WP_376754100.1">
    <property type="nucleotide sequence ID" value="NZ_CP124550.1"/>
</dbReference>
<evidence type="ECO:0000313" key="3">
    <source>
        <dbReference type="EMBL" id="WIO45727.1"/>
    </source>
</evidence>
<reference evidence="3 4" key="1">
    <citation type="journal article" date="2023" name="Cell">
        <title>Genetic manipulation of Patescibacteria provides mechanistic insights into microbial dark matter and the epibiotic lifestyle.</title>
        <authorList>
            <person name="Wang Y."/>
            <person name="Gallagher L.A."/>
            <person name="Andrade P.A."/>
            <person name="Liu A."/>
            <person name="Humphreys I.R."/>
            <person name="Turkarslan S."/>
            <person name="Cutler K.J."/>
            <person name="Arrieta-Ortiz M.L."/>
            <person name="Li Y."/>
            <person name="Radey M.C."/>
            <person name="McLean J.S."/>
            <person name="Cong Q."/>
            <person name="Baker D."/>
            <person name="Baliga N.S."/>
            <person name="Peterson S.B."/>
            <person name="Mougous J.D."/>
        </authorList>
    </citation>
    <scope>NUCLEOTIDE SEQUENCE [LARGE SCALE GENOMIC DNA]</scope>
    <source>
        <strain evidence="3 4">ML1</strain>
    </source>
</reference>
<keyword evidence="4" id="KW-1185">Reference proteome</keyword>
<evidence type="ECO:0000313" key="4">
    <source>
        <dbReference type="Proteomes" id="UP001177295"/>
    </source>
</evidence>
<feature type="transmembrane region" description="Helical" evidence="1">
    <location>
        <begin position="7"/>
        <end position="24"/>
    </location>
</feature>
<proteinExistence type="predicted"/>
<keyword evidence="1" id="KW-0472">Membrane</keyword>
<keyword evidence="1" id="KW-0812">Transmembrane</keyword>